<keyword evidence="2" id="KW-1185">Reference proteome</keyword>
<proteinExistence type="predicted"/>
<reference evidence="1 2" key="1">
    <citation type="journal article" date="2021" name="Angew. Chem. Int. Ed. Engl.">
        <title>A novel family of nonribosomal peptides modulate collective behavior in Pseudovibrio bacteria isolated from marine sponges.</title>
        <authorList>
            <person name="Ioca L.P."/>
            <person name="Dai Y."/>
            <person name="Kunakom S."/>
            <person name="Diaz-Espinosa J."/>
            <person name="Krunic A."/>
            <person name="Crnkovic C.M."/>
            <person name="Orjala J."/>
            <person name="Sanchez L.M."/>
            <person name="Ferreira A.G."/>
            <person name="Berlinck R.G.S."/>
            <person name="Eustaquio A.S."/>
        </authorList>
    </citation>
    <scope>NUCLEOTIDE SEQUENCE [LARGE SCALE GENOMIC DNA]</scope>
    <source>
        <strain evidence="1 2">Ab134</strain>
    </source>
</reference>
<protein>
    <submittedName>
        <fullName evidence="1">DNA-binding protein</fullName>
    </submittedName>
</protein>
<gene>
    <name evidence="1" type="ORF">KGB56_18965</name>
</gene>
<dbReference type="Gene3D" id="1.10.238.160">
    <property type="match status" value="1"/>
</dbReference>
<evidence type="ECO:0000313" key="2">
    <source>
        <dbReference type="Proteomes" id="UP000680706"/>
    </source>
</evidence>
<dbReference type="GO" id="GO:0003677">
    <property type="term" value="F:DNA binding"/>
    <property type="evidence" value="ECO:0007669"/>
    <property type="project" value="UniProtKB-KW"/>
</dbReference>
<name>A0ABX8AK04_9HYPH</name>
<organism evidence="1 2">
    <name type="scientific">Pseudovibrio brasiliensis</name>
    <dbReference type="NCBI Taxonomy" id="1898042"/>
    <lineage>
        <taxon>Bacteria</taxon>
        <taxon>Pseudomonadati</taxon>
        <taxon>Pseudomonadota</taxon>
        <taxon>Alphaproteobacteria</taxon>
        <taxon>Hyphomicrobiales</taxon>
        <taxon>Stappiaceae</taxon>
        <taxon>Pseudovibrio</taxon>
    </lineage>
</organism>
<dbReference type="Proteomes" id="UP000680706">
    <property type="component" value="Chromosome"/>
</dbReference>
<evidence type="ECO:0000313" key="1">
    <source>
        <dbReference type="EMBL" id="QUS55384.1"/>
    </source>
</evidence>
<keyword evidence="1" id="KW-0238">DNA-binding</keyword>
<dbReference type="EMBL" id="CP074126">
    <property type="protein sequence ID" value="QUS55384.1"/>
    <property type="molecule type" value="Genomic_DNA"/>
</dbReference>
<dbReference type="RefSeq" id="WP_075698010.1">
    <property type="nucleotide sequence ID" value="NZ_CP074126.1"/>
</dbReference>
<sequence length="73" mass="8194">MAEQVTFLTASGVRARYQIGNTTLWRWSNGAANNNFPAPIKMGNRKRWRLADLEAWEQSLEAANDSDQQVAVA</sequence>
<accession>A0ABX8AK04</accession>